<feature type="domain" description="Leucine-binding protein" evidence="4">
    <location>
        <begin position="34"/>
        <end position="379"/>
    </location>
</feature>
<dbReference type="GO" id="GO:0006865">
    <property type="term" value="P:amino acid transport"/>
    <property type="evidence" value="ECO:0007669"/>
    <property type="project" value="UniProtKB-KW"/>
</dbReference>
<evidence type="ECO:0000256" key="3">
    <source>
        <dbReference type="ARBA" id="ARBA00022970"/>
    </source>
</evidence>
<dbReference type="EMBL" id="VSSQ01000267">
    <property type="protein sequence ID" value="MPL88896.1"/>
    <property type="molecule type" value="Genomic_DNA"/>
</dbReference>
<dbReference type="CDD" id="cd06347">
    <property type="entry name" value="PBP1_ABC_LivK_ligand_binding-like"/>
    <property type="match status" value="1"/>
</dbReference>
<dbReference type="InterPro" id="IPR000709">
    <property type="entry name" value="Leu_Ile_Val-bd"/>
</dbReference>
<dbReference type="PANTHER" id="PTHR30483:SF6">
    <property type="entry name" value="PERIPLASMIC BINDING PROTEIN OF ABC TRANSPORTER FOR NATURAL AMINO ACIDS"/>
    <property type="match status" value="1"/>
</dbReference>
<comment type="caution">
    <text evidence="5">The sequence shown here is derived from an EMBL/GenBank/DDBJ whole genome shotgun (WGS) entry which is preliminary data.</text>
</comment>
<dbReference type="Gene3D" id="3.40.50.2300">
    <property type="match status" value="2"/>
</dbReference>
<keyword evidence="2" id="KW-0732">Signal</keyword>
<dbReference type="PRINTS" id="PR00337">
    <property type="entry name" value="LEUILEVALBP"/>
</dbReference>
<reference evidence="5" key="1">
    <citation type="submission" date="2019-08" db="EMBL/GenBank/DDBJ databases">
        <authorList>
            <person name="Kucharzyk K."/>
            <person name="Murdoch R.W."/>
            <person name="Higgins S."/>
            <person name="Loffler F."/>
        </authorList>
    </citation>
    <scope>NUCLEOTIDE SEQUENCE</scope>
</reference>
<evidence type="ECO:0000256" key="2">
    <source>
        <dbReference type="ARBA" id="ARBA00022729"/>
    </source>
</evidence>
<keyword evidence="1" id="KW-0813">Transport</keyword>
<dbReference type="Pfam" id="PF13458">
    <property type="entry name" value="Peripla_BP_6"/>
    <property type="match status" value="1"/>
</dbReference>
<protein>
    <submittedName>
        <fullName evidence="5">Leu/Ile/Val-binding protein</fullName>
    </submittedName>
</protein>
<organism evidence="5">
    <name type="scientific">bioreactor metagenome</name>
    <dbReference type="NCBI Taxonomy" id="1076179"/>
    <lineage>
        <taxon>unclassified sequences</taxon>
        <taxon>metagenomes</taxon>
        <taxon>ecological metagenomes</taxon>
    </lineage>
</organism>
<dbReference type="InterPro" id="IPR051010">
    <property type="entry name" value="BCAA_transport"/>
</dbReference>
<evidence type="ECO:0000313" key="5">
    <source>
        <dbReference type="EMBL" id="MPL88896.1"/>
    </source>
</evidence>
<evidence type="ECO:0000259" key="4">
    <source>
        <dbReference type="Pfam" id="PF13458"/>
    </source>
</evidence>
<name>A0A644VC28_9ZZZZ</name>
<accession>A0A644VC28</accession>
<dbReference type="InterPro" id="IPR028082">
    <property type="entry name" value="Peripla_BP_I"/>
</dbReference>
<dbReference type="PANTHER" id="PTHR30483">
    <property type="entry name" value="LEUCINE-SPECIFIC-BINDING PROTEIN"/>
    <property type="match status" value="1"/>
</dbReference>
<sequence>MRGKLLAVAVSAMLATSLFAAGCGGSGGSKKADTIKIGVVSEMTGSNATYGTSVVNGMKLALKEVNAKGGILGKQVEIVVADSKSEPAEAANAMSKVINQDKTPLVMGIFTSSSAIAACNVSEASKVPFLAIGATNPKVTLDKDGKVKPNTFRVCFIDPFQGTVGANFVLNELKLKKAVIFVDNSSDYSKGLAQFFKQAYTEKGGQIVGEEAYLQKDTDFKAILTKIKTMGAEVLYVPGYYEEVGKIIKQARELGMTMPIVGGDGWDSPKLSEIAGAGPLNNTYFTNHYSPDADSAESKAFVAAYQKEYNAKPDAPAVLGYDGAKLMFDAITRAGSTDGAKVSAALAATKGFKAVTGETSLNATHDAVKSAVIIQFKDGKQTYRATVKP</sequence>
<dbReference type="InterPro" id="IPR028081">
    <property type="entry name" value="Leu-bd"/>
</dbReference>
<dbReference type="PROSITE" id="PS51257">
    <property type="entry name" value="PROKAR_LIPOPROTEIN"/>
    <property type="match status" value="1"/>
</dbReference>
<gene>
    <name evidence="5" type="ORF">SDC9_34925</name>
</gene>
<keyword evidence="3" id="KW-0029">Amino-acid transport</keyword>
<dbReference type="AlphaFoldDB" id="A0A644VC28"/>
<dbReference type="SUPFAM" id="SSF53822">
    <property type="entry name" value="Periplasmic binding protein-like I"/>
    <property type="match status" value="1"/>
</dbReference>
<evidence type="ECO:0000256" key="1">
    <source>
        <dbReference type="ARBA" id="ARBA00022448"/>
    </source>
</evidence>
<proteinExistence type="predicted"/>